<accession>A0AA85G9Q6</accession>
<evidence type="ECO:0000256" key="2">
    <source>
        <dbReference type="ARBA" id="ARBA00013081"/>
    </source>
</evidence>
<evidence type="ECO:0000313" key="8">
    <source>
        <dbReference type="WBParaSite" id="SRDH1_86810.1"/>
    </source>
</evidence>
<dbReference type="InterPro" id="IPR051021">
    <property type="entry name" value="Mito_Ser/Thr_phosphatase"/>
</dbReference>
<reference evidence="8" key="2">
    <citation type="submission" date="2023-11" db="UniProtKB">
        <authorList>
            <consortium name="WormBaseParasite"/>
        </authorList>
    </citation>
    <scope>IDENTIFICATION</scope>
</reference>
<evidence type="ECO:0000256" key="1">
    <source>
        <dbReference type="ARBA" id="ARBA00006717"/>
    </source>
</evidence>
<evidence type="ECO:0000256" key="5">
    <source>
        <dbReference type="ARBA" id="ARBA00040722"/>
    </source>
</evidence>
<protein>
    <recommendedName>
        <fullName evidence="4">Serine/threonine-protein phosphatase PGAM5, mitochondrial</fullName>
        <ecNumber evidence="2">3.1.3.16</ecNumber>
    </recommendedName>
    <alternativeName>
        <fullName evidence="5">Serine/threonine-protein phosphatase Pgam5, mitochondrial</fullName>
    </alternativeName>
</protein>
<dbReference type="Proteomes" id="UP000050792">
    <property type="component" value="Unassembled WGS sequence"/>
</dbReference>
<dbReference type="PANTHER" id="PTHR20935:SF0">
    <property type="entry name" value="SERINE_THREONINE-PROTEIN PHOSPHATASE PGAM5, MITOCHONDRIAL"/>
    <property type="match status" value="1"/>
</dbReference>
<dbReference type="CDD" id="cd07067">
    <property type="entry name" value="HP_PGM_like"/>
    <property type="match status" value="1"/>
</dbReference>
<dbReference type="GO" id="GO:0004722">
    <property type="term" value="F:protein serine/threonine phosphatase activity"/>
    <property type="evidence" value="ECO:0007669"/>
    <property type="project" value="UniProtKB-EC"/>
</dbReference>
<evidence type="ECO:0000313" key="7">
    <source>
        <dbReference type="Proteomes" id="UP000050792"/>
    </source>
</evidence>
<dbReference type="InterPro" id="IPR029033">
    <property type="entry name" value="His_PPase_superfam"/>
</dbReference>
<dbReference type="WBParaSite" id="SRDH1_86810.1">
    <property type="protein sequence ID" value="SRDH1_86810.1"/>
    <property type="gene ID" value="SRDH1_86810"/>
</dbReference>
<organism evidence="7 8">
    <name type="scientific">Schistosoma rodhaini</name>
    <dbReference type="NCBI Taxonomy" id="6188"/>
    <lineage>
        <taxon>Eukaryota</taxon>
        <taxon>Metazoa</taxon>
        <taxon>Spiralia</taxon>
        <taxon>Lophotrochozoa</taxon>
        <taxon>Platyhelminthes</taxon>
        <taxon>Trematoda</taxon>
        <taxon>Digenea</taxon>
        <taxon>Strigeidida</taxon>
        <taxon>Schistosomatoidea</taxon>
        <taxon>Schistosomatidae</taxon>
        <taxon>Schistosoma</taxon>
    </lineage>
</organism>
<dbReference type="AlphaFoldDB" id="A0AA85G9Q6"/>
<dbReference type="SUPFAM" id="SSF53254">
    <property type="entry name" value="Phosphoglycerate mutase-like"/>
    <property type="match status" value="2"/>
</dbReference>
<dbReference type="EC" id="3.1.3.16" evidence="2"/>
<dbReference type="Gene3D" id="3.40.50.1240">
    <property type="entry name" value="Phosphoglycerate mutase-like"/>
    <property type="match status" value="1"/>
</dbReference>
<evidence type="ECO:0000256" key="6">
    <source>
        <dbReference type="SAM" id="MobiDB-lite"/>
    </source>
</evidence>
<sequence>MQFTTNRTRHICFRNCGVTEFCTTFGSKFFTAASIYCSVHSMGSDSKIQQWNYNWDKSHGIHDNSKSGLKSDTLNVVKHQQPYHKLIIFIRHGQYHLNRKKSAEKVLTDIGWRQAYATGCRLREMGIKVDRIIHSDLIRARQTTAAVLIGLQNNVDDLFDSPEIVQLVIPYSSELDDPKSCPVTQKSNEKNTISEPKSSTPVKMTMIDNPYTPYANAMFDCQLSRYLTEGPPPVAPVPPTSSTKKSDPIRSIEGIRIDKGYEIHLHCKPITKQGIIAYNGSIHCSLNCCSILNNHTNHNHHHIIQCHCPCHRIIQNQPIETILFIGHANVFRYWICKLLQLPLEGWLRLSLGHGSISILLINNNELIINNNNNKGDKEKDIKQSKYGSIVTLNCLGDVGHLPPELLTY</sequence>
<comment type="similarity">
    <text evidence="1">Belongs to the phosphoglycerate mutase family. BPG-dependent PGAM subfamily.</text>
</comment>
<name>A0AA85G9Q6_9TREM</name>
<dbReference type="InterPro" id="IPR013078">
    <property type="entry name" value="His_Pase_superF_clade-1"/>
</dbReference>
<keyword evidence="7" id="KW-1185">Reference proteome</keyword>
<feature type="region of interest" description="Disordered" evidence="6">
    <location>
        <begin position="178"/>
        <end position="201"/>
    </location>
</feature>
<evidence type="ECO:0000256" key="4">
    <source>
        <dbReference type="ARBA" id="ARBA00039765"/>
    </source>
</evidence>
<proteinExistence type="inferred from homology"/>
<dbReference type="Pfam" id="PF00300">
    <property type="entry name" value="His_Phos_1"/>
    <property type="match status" value="2"/>
</dbReference>
<dbReference type="PANTHER" id="PTHR20935">
    <property type="entry name" value="PHOSPHOGLYCERATE MUTASE-RELATED"/>
    <property type="match status" value="1"/>
</dbReference>
<feature type="compositionally biased region" description="Polar residues" evidence="6">
    <location>
        <begin position="182"/>
        <end position="201"/>
    </location>
</feature>
<keyword evidence="3" id="KW-0378">Hydrolase</keyword>
<reference evidence="7" key="1">
    <citation type="submission" date="2022-06" db="EMBL/GenBank/DDBJ databases">
        <authorList>
            <person name="Berger JAMES D."/>
            <person name="Berger JAMES D."/>
        </authorList>
    </citation>
    <scope>NUCLEOTIDE SEQUENCE [LARGE SCALE GENOMIC DNA]</scope>
</reference>
<evidence type="ECO:0000256" key="3">
    <source>
        <dbReference type="ARBA" id="ARBA00022801"/>
    </source>
</evidence>